<evidence type="ECO:0000313" key="3">
    <source>
        <dbReference type="EMBL" id="OEG74994.1"/>
    </source>
</evidence>
<dbReference type="Proteomes" id="UP000773469">
    <property type="component" value="Unassembled WGS sequence"/>
</dbReference>
<keyword evidence="5" id="KW-1185">Reference proteome</keyword>
<feature type="chain" id="PRO_5009179289" evidence="1">
    <location>
        <begin position="24"/>
        <end position="97"/>
    </location>
</feature>
<protein>
    <submittedName>
        <fullName evidence="3">Uncharacterized protein</fullName>
    </submittedName>
</protein>
<organism evidence="3 4">
    <name type="scientific">Shewanella colwelliana</name>
    <name type="common">Alteromonas colwelliana</name>
    <dbReference type="NCBI Taxonomy" id="23"/>
    <lineage>
        <taxon>Bacteria</taxon>
        <taxon>Pseudomonadati</taxon>
        <taxon>Pseudomonadota</taxon>
        <taxon>Gammaproteobacteria</taxon>
        <taxon>Alteromonadales</taxon>
        <taxon>Shewanellaceae</taxon>
        <taxon>Shewanella</taxon>
    </lineage>
</organism>
<proteinExistence type="predicted"/>
<dbReference type="EMBL" id="MCBT01000013">
    <property type="protein sequence ID" value="OEG74994.1"/>
    <property type="molecule type" value="Genomic_DNA"/>
</dbReference>
<dbReference type="OrthoDB" id="6266260at2"/>
<dbReference type="RefSeq" id="WP_037428845.1">
    <property type="nucleotide sequence ID" value="NZ_BPEU01000004.1"/>
</dbReference>
<dbReference type="EMBL" id="BPEU01000004">
    <property type="protein sequence ID" value="GIU36709.1"/>
    <property type="molecule type" value="Genomic_DNA"/>
</dbReference>
<dbReference type="STRING" id="23.BEL05_12560"/>
<keyword evidence="1" id="KW-0732">Signal</keyword>
<feature type="signal peptide" evidence="1">
    <location>
        <begin position="1"/>
        <end position="23"/>
    </location>
</feature>
<comment type="caution">
    <text evidence="3">The sequence shown here is derived from an EMBL/GenBank/DDBJ whole genome shotgun (WGS) entry which is preliminary data.</text>
</comment>
<accession>A0A1E5IWW2</accession>
<reference evidence="3 4" key="1">
    <citation type="submission" date="2016-07" db="EMBL/GenBank/DDBJ databases">
        <title>Whole-genome of two Shewanella species isolated from a digestive organ of sea cucumber Apostichopus japonicus Selenka 1867.</title>
        <authorList>
            <person name="Hong H.-H."/>
            <person name="Choi H."/>
            <person name="Cheon S."/>
            <person name="Oh J.-S."/>
            <person name="Lee H.-G."/>
            <person name="Park C."/>
        </authorList>
    </citation>
    <scope>NUCLEOTIDE SEQUENCE [LARGE SCALE GENOMIC DNA]</scope>
    <source>
        <strain evidence="3 4">CSB03KR</strain>
    </source>
</reference>
<evidence type="ECO:0000313" key="5">
    <source>
        <dbReference type="Proteomes" id="UP000773469"/>
    </source>
</evidence>
<evidence type="ECO:0000313" key="2">
    <source>
        <dbReference type="EMBL" id="GIU36709.1"/>
    </source>
</evidence>
<reference evidence="2 5" key="2">
    <citation type="submission" date="2021-05" db="EMBL/GenBank/DDBJ databases">
        <title>Molecular characterization for Shewanella algae harboring chromosomal blaOXA-55-like strains isolated from clinical and environment sample.</title>
        <authorList>
            <person name="Ohama Y."/>
            <person name="Aoki K."/>
            <person name="Harada S."/>
            <person name="Moriya K."/>
            <person name="Ishii Y."/>
            <person name="Tateda K."/>
        </authorList>
    </citation>
    <scope>NUCLEOTIDE SEQUENCE [LARGE SCALE GENOMIC DNA]</scope>
    <source>
        <strain evidence="2 5">MBTL60-118</strain>
    </source>
</reference>
<name>A0A1E5IWW2_SHECO</name>
<evidence type="ECO:0000313" key="4">
    <source>
        <dbReference type="Proteomes" id="UP000095230"/>
    </source>
</evidence>
<dbReference type="Proteomes" id="UP000095230">
    <property type="component" value="Unassembled WGS sequence"/>
</dbReference>
<evidence type="ECO:0000256" key="1">
    <source>
        <dbReference type="SAM" id="SignalP"/>
    </source>
</evidence>
<sequence length="97" mass="10413">MNKLTKVSLIASLLVGASFSATADDFIPTNISATLERNISAQMQEMMTVAQRELSLSVQAQLSESLFDSSVEQQALSVAEASNQNDETVITSAMVKE</sequence>
<gene>
    <name evidence="3" type="ORF">BEL05_12560</name>
    <name evidence="2" type="ORF">TUM3794_06230</name>
</gene>
<dbReference type="AlphaFoldDB" id="A0A1E5IWW2"/>